<evidence type="ECO:0000256" key="2">
    <source>
        <dbReference type="ARBA" id="ARBA00023015"/>
    </source>
</evidence>
<dbReference type="InterPro" id="IPR013325">
    <property type="entry name" value="RNA_pol_sigma_r2"/>
</dbReference>
<dbReference type="SUPFAM" id="SSF88946">
    <property type="entry name" value="Sigma2 domain of RNA polymerase sigma factors"/>
    <property type="match status" value="1"/>
</dbReference>
<dbReference type="InterPro" id="IPR014284">
    <property type="entry name" value="RNA_pol_sigma-70_dom"/>
</dbReference>
<evidence type="ECO:0000256" key="1">
    <source>
        <dbReference type="ARBA" id="ARBA00010641"/>
    </source>
</evidence>
<evidence type="ECO:0000259" key="5">
    <source>
        <dbReference type="Pfam" id="PF04542"/>
    </source>
</evidence>
<organism evidence="7 8">
    <name type="scientific">Spongiibacter thalassae</name>
    <dbReference type="NCBI Taxonomy" id="2721624"/>
    <lineage>
        <taxon>Bacteria</taxon>
        <taxon>Pseudomonadati</taxon>
        <taxon>Pseudomonadota</taxon>
        <taxon>Gammaproteobacteria</taxon>
        <taxon>Cellvibrionales</taxon>
        <taxon>Spongiibacteraceae</taxon>
        <taxon>Spongiibacter</taxon>
    </lineage>
</organism>
<dbReference type="EMBL" id="JAAWWK010000008">
    <property type="protein sequence ID" value="NKI19427.1"/>
    <property type="molecule type" value="Genomic_DNA"/>
</dbReference>
<dbReference type="PANTHER" id="PTHR43133:SF62">
    <property type="entry name" value="RNA POLYMERASE SIGMA FACTOR SIGZ"/>
    <property type="match status" value="1"/>
</dbReference>
<name>A0ABX1GJK7_9GAMM</name>
<dbReference type="SUPFAM" id="SSF88659">
    <property type="entry name" value="Sigma3 and sigma4 domains of RNA polymerase sigma factors"/>
    <property type="match status" value="1"/>
</dbReference>
<evidence type="ECO:0000256" key="3">
    <source>
        <dbReference type="ARBA" id="ARBA00023082"/>
    </source>
</evidence>
<dbReference type="Pfam" id="PF04542">
    <property type="entry name" value="Sigma70_r2"/>
    <property type="match status" value="1"/>
</dbReference>
<feature type="domain" description="RNA polymerase sigma-70 region 2" evidence="5">
    <location>
        <begin position="28"/>
        <end position="94"/>
    </location>
</feature>
<keyword evidence="8" id="KW-1185">Reference proteome</keyword>
<dbReference type="Gene3D" id="1.10.10.10">
    <property type="entry name" value="Winged helix-like DNA-binding domain superfamily/Winged helix DNA-binding domain"/>
    <property type="match status" value="1"/>
</dbReference>
<dbReference type="InterPro" id="IPR039425">
    <property type="entry name" value="RNA_pol_sigma-70-like"/>
</dbReference>
<proteinExistence type="inferred from homology"/>
<gene>
    <name evidence="7" type="ORF">HCU74_18630</name>
</gene>
<evidence type="ECO:0000259" key="6">
    <source>
        <dbReference type="Pfam" id="PF08281"/>
    </source>
</evidence>
<evidence type="ECO:0000313" key="7">
    <source>
        <dbReference type="EMBL" id="NKI19427.1"/>
    </source>
</evidence>
<comment type="caution">
    <text evidence="7">The sequence shown here is derived from an EMBL/GenBank/DDBJ whole genome shotgun (WGS) entry which is preliminary data.</text>
</comment>
<comment type="similarity">
    <text evidence="1">Belongs to the sigma-70 factor family. ECF subfamily.</text>
</comment>
<dbReference type="InterPro" id="IPR013324">
    <property type="entry name" value="RNA_pol_sigma_r3/r4-like"/>
</dbReference>
<dbReference type="Proteomes" id="UP000765845">
    <property type="component" value="Unassembled WGS sequence"/>
</dbReference>
<dbReference type="PANTHER" id="PTHR43133">
    <property type="entry name" value="RNA POLYMERASE ECF-TYPE SIGMA FACTO"/>
    <property type="match status" value="1"/>
</dbReference>
<sequence>MGDKNDIWAEHLKKIAEERSEESFLSVYDYYAPRVFAYLIGLSVSEQQAYDITQEVFVKLWLNAKQYSNQRGYVSTWLFRIARNLWIDYLRSEASRNQYFEDSDVDPPDLFAEDVESDSDARKLHRYLRELPVEQCNILYKSYFKDMSHSEIAQDHERPLGTIKSSIRQSVSQLRRKFKRFDDGSSKV</sequence>
<dbReference type="InterPro" id="IPR036388">
    <property type="entry name" value="WH-like_DNA-bd_sf"/>
</dbReference>
<accession>A0ABX1GJK7</accession>
<feature type="domain" description="RNA polymerase sigma factor 70 region 4 type 2" evidence="6">
    <location>
        <begin position="122"/>
        <end position="173"/>
    </location>
</feature>
<evidence type="ECO:0000256" key="4">
    <source>
        <dbReference type="ARBA" id="ARBA00023163"/>
    </source>
</evidence>
<keyword evidence="4" id="KW-0804">Transcription</keyword>
<dbReference type="NCBIfam" id="TIGR02937">
    <property type="entry name" value="sigma70-ECF"/>
    <property type="match status" value="1"/>
</dbReference>
<reference evidence="7 8" key="1">
    <citation type="submission" date="2020-04" db="EMBL/GenBank/DDBJ databases">
        <authorList>
            <person name="Yoon J."/>
        </authorList>
    </citation>
    <scope>NUCLEOTIDE SEQUENCE [LARGE SCALE GENOMIC DNA]</scope>
    <source>
        <strain evidence="7 8">KMU-166</strain>
    </source>
</reference>
<dbReference type="Pfam" id="PF08281">
    <property type="entry name" value="Sigma70_r4_2"/>
    <property type="match status" value="1"/>
</dbReference>
<dbReference type="RefSeq" id="WP_168451949.1">
    <property type="nucleotide sequence ID" value="NZ_JAAWWK010000008.1"/>
</dbReference>
<dbReference type="InterPro" id="IPR007627">
    <property type="entry name" value="RNA_pol_sigma70_r2"/>
</dbReference>
<keyword evidence="2" id="KW-0805">Transcription regulation</keyword>
<protein>
    <submittedName>
        <fullName evidence="7">Sigma-70 family RNA polymerase sigma factor</fullName>
    </submittedName>
</protein>
<dbReference type="Gene3D" id="1.10.1740.10">
    <property type="match status" value="1"/>
</dbReference>
<dbReference type="InterPro" id="IPR013249">
    <property type="entry name" value="RNA_pol_sigma70_r4_t2"/>
</dbReference>
<evidence type="ECO:0000313" key="8">
    <source>
        <dbReference type="Proteomes" id="UP000765845"/>
    </source>
</evidence>
<keyword evidence="3" id="KW-0731">Sigma factor</keyword>